<accession>A0ABY3WKA1</accession>
<dbReference type="InterPro" id="IPR013785">
    <property type="entry name" value="Aldolase_TIM"/>
</dbReference>
<sequence>MQASSSSSAEGSLNACHRLVDDPAFQMGSVAGGSDRAALAEHLAARHVDRAEPCRSCWSRYLCGGGCYHEVARRGRPGCDYMRGWLAFCLRACVELAESAPEFFRRTTPNGAGRHVSQSSDLHNGRPWG</sequence>
<proteinExistence type="predicted"/>
<dbReference type="InterPro" id="IPR058240">
    <property type="entry name" value="rSAM_sf"/>
</dbReference>
<dbReference type="NCBIfam" id="TIGR04085">
    <property type="entry name" value="rSAM_more_4Fe4S"/>
    <property type="match status" value="1"/>
</dbReference>
<dbReference type="Gene3D" id="3.20.20.70">
    <property type="entry name" value="Aldolase class I"/>
    <property type="match status" value="1"/>
</dbReference>
<dbReference type="EMBL" id="CP071872">
    <property type="protein sequence ID" value="UNM13006.1"/>
    <property type="molecule type" value="Genomic_DNA"/>
</dbReference>
<gene>
    <name evidence="2" type="ORF">J4032_17130</name>
</gene>
<dbReference type="InterPro" id="IPR023885">
    <property type="entry name" value="4Fe4S-binding_SPASM_dom"/>
</dbReference>
<evidence type="ECO:0000313" key="3">
    <source>
        <dbReference type="Proteomes" id="UP000828924"/>
    </source>
</evidence>
<reference evidence="2 3" key="1">
    <citation type="submission" date="2021-03" db="EMBL/GenBank/DDBJ databases">
        <title>Complete genome of Streptomyces formicae strain 1H-GS9 (DSM 100524).</title>
        <authorList>
            <person name="Atanasov K.E."/>
            <person name="Altabella T."/>
            <person name="Ferrer A."/>
        </authorList>
    </citation>
    <scope>NUCLEOTIDE SEQUENCE [LARGE SCALE GENOMIC DNA]</scope>
    <source>
        <strain evidence="2 3">1H-GS9</strain>
    </source>
</reference>
<protein>
    <submittedName>
        <fullName evidence="2">SPASM domain-containing protein</fullName>
    </submittedName>
</protein>
<evidence type="ECO:0000313" key="2">
    <source>
        <dbReference type="EMBL" id="UNM13006.1"/>
    </source>
</evidence>
<dbReference type="RefSeq" id="WP_242331719.1">
    <property type="nucleotide sequence ID" value="NZ_CP071872.1"/>
</dbReference>
<dbReference type="Proteomes" id="UP000828924">
    <property type="component" value="Chromosome"/>
</dbReference>
<organism evidence="2 3">
    <name type="scientific">Streptomyces formicae</name>
    <dbReference type="NCBI Taxonomy" id="1616117"/>
    <lineage>
        <taxon>Bacteria</taxon>
        <taxon>Bacillati</taxon>
        <taxon>Actinomycetota</taxon>
        <taxon>Actinomycetes</taxon>
        <taxon>Kitasatosporales</taxon>
        <taxon>Streptomycetaceae</taxon>
        <taxon>Streptomyces</taxon>
    </lineage>
</organism>
<name>A0ABY3WKA1_9ACTN</name>
<dbReference type="SUPFAM" id="SSF102114">
    <property type="entry name" value="Radical SAM enzymes"/>
    <property type="match status" value="1"/>
</dbReference>
<keyword evidence="3" id="KW-1185">Reference proteome</keyword>
<evidence type="ECO:0000256" key="1">
    <source>
        <dbReference type="SAM" id="MobiDB-lite"/>
    </source>
</evidence>
<feature type="region of interest" description="Disordered" evidence="1">
    <location>
        <begin position="107"/>
        <end position="129"/>
    </location>
</feature>